<dbReference type="InterPro" id="IPR057533">
    <property type="entry name" value="PSI_Plexin-B"/>
</dbReference>
<dbReference type="InterPro" id="IPR002909">
    <property type="entry name" value="IPT_dom"/>
</dbReference>
<evidence type="ECO:0000313" key="3">
    <source>
        <dbReference type="EMBL" id="MED6268813.1"/>
    </source>
</evidence>
<feature type="domain" description="IPT/TIG" evidence="2">
    <location>
        <begin position="386"/>
        <end position="528"/>
    </location>
</feature>
<protein>
    <recommendedName>
        <fullName evidence="2">IPT/TIG domain-containing protein</fullName>
    </recommendedName>
</protein>
<keyword evidence="4" id="KW-1185">Reference proteome</keyword>
<dbReference type="CDD" id="cd01180">
    <property type="entry name" value="IPT_plexin_repeat1"/>
    <property type="match status" value="1"/>
</dbReference>
<comment type="caution">
    <text evidence="3">The sequence shown here is derived from an EMBL/GenBank/DDBJ whole genome shotgun (WGS) entry which is preliminary data.</text>
</comment>
<evidence type="ECO:0000256" key="1">
    <source>
        <dbReference type="SAM" id="MobiDB-lite"/>
    </source>
</evidence>
<reference evidence="3 4" key="1">
    <citation type="submission" date="2021-06" db="EMBL/GenBank/DDBJ databases">
        <authorList>
            <person name="Palmer J.M."/>
        </authorList>
    </citation>
    <scope>NUCLEOTIDE SEQUENCE [LARGE SCALE GENOMIC DNA]</scope>
    <source>
        <strain evidence="3 4">CL_MEX2019</strain>
        <tissue evidence="3">Muscle</tissue>
    </source>
</reference>
<dbReference type="PANTHER" id="PTHR22625:SF36">
    <property type="entry name" value="PLEXIN-B1"/>
    <property type="match status" value="1"/>
</dbReference>
<organism evidence="3 4">
    <name type="scientific">Characodon lateralis</name>
    <dbReference type="NCBI Taxonomy" id="208331"/>
    <lineage>
        <taxon>Eukaryota</taxon>
        <taxon>Metazoa</taxon>
        <taxon>Chordata</taxon>
        <taxon>Craniata</taxon>
        <taxon>Vertebrata</taxon>
        <taxon>Euteleostomi</taxon>
        <taxon>Actinopterygii</taxon>
        <taxon>Neopterygii</taxon>
        <taxon>Teleostei</taxon>
        <taxon>Neoteleostei</taxon>
        <taxon>Acanthomorphata</taxon>
        <taxon>Ovalentaria</taxon>
        <taxon>Atherinomorphae</taxon>
        <taxon>Cyprinodontiformes</taxon>
        <taxon>Goodeidae</taxon>
        <taxon>Characodon</taxon>
    </lineage>
</organism>
<dbReference type="SUPFAM" id="SSF81296">
    <property type="entry name" value="E set domains"/>
    <property type="match status" value="3"/>
</dbReference>
<name>A0ABU7D510_9TELE</name>
<dbReference type="EMBL" id="JAHUTJ010011353">
    <property type="protein sequence ID" value="MED6268813.1"/>
    <property type="molecule type" value="Genomic_DNA"/>
</dbReference>
<feature type="domain" description="IPT/TIG" evidence="2">
    <location>
        <begin position="204"/>
        <end position="295"/>
    </location>
</feature>
<gene>
    <name evidence="3" type="ORF">CHARACLAT_026312</name>
</gene>
<dbReference type="SMART" id="SM00429">
    <property type="entry name" value="IPT"/>
    <property type="match status" value="3"/>
</dbReference>
<dbReference type="PANTHER" id="PTHR22625">
    <property type="entry name" value="PLEXIN"/>
    <property type="match status" value="1"/>
</dbReference>
<feature type="domain" description="IPT/TIG" evidence="2">
    <location>
        <begin position="296"/>
        <end position="384"/>
    </location>
</feature>
<dbReference type="InterPro" id="IPR013783">
    <property type="entry name" value="Ig-like_fold"/>
</dbReference>
<dbReference type="InterPro" id="IPR031148">
    <property type="entry name" value="Plexin"/>
</dbReference>
<dbReference type="Pfam" id="PF01833">
    <property type="entry name" value="TIG"/>
    <property type="match status" value="2"/>
</dbReference>
<sequence length="553" mass="60911">MLLIRAEPDQVPWVEAQSAALAYEPLSRSWLQAGALGDEGPYISWGSSACPCVEKVQGSSVLPVQVERKITLLARNLHLYQDAELDYECVLVIEGQTVVVDAFVEPDDLNLSNFYITCQLHKYTYLAPMEEYSAMVYVKRRNTFHVDSSPNLYVTLYNCSVGRSDCSRCHTADQKYGCVWCGGSIAKCLYSDSCIEQVQQTCPAPVIHSIEPLSGLLEGGTLVTISGSNLGQKAEDILHSVTVAGVPCVVIPELYEVSSRIVCRTKSSSGEKEGLVSVKVSGGDLRSSSQTFSYQDPFVMAVSPERGPKAGGTTLTISGRKLLTGLPSDLTITVGRVPCKIVSEVQISSVQCVTGSSGEAGSYQVTLHYGSTLRHLHTPLYSYTHNPNITNAWPAKSFLDGGRRISVSGHNLDVVQKPQMLVNVFQHKSLSENRRKKRRRRTAEQGEDGEWTHRKQTRKLPDPVCCKEPFCPATQFLELCEVNNSSLILCRSPMVNSSILDSKITVHFLLDSLCFDFSSLSSQAFSYEPNPILKPLDPVKAYRYNPGSFIQLE</sequence>
<dbReference type="Pfam" id="PF18020">
    <property type="entry name" value="TIG_2"/>
    <property type="match status" value="1"/>
</dbReference>
<dbReference type="InterPro" id="IPR014756">
    <property type="entry name" value="Ig_E-set"/>
</dbReference>
<feature type="region of interest" description="Disordered" evidence="1">
    <location>
        <begin position="431"/>
        <end position="455"/>
    </location>
</feature>
<accession>A0ABU7D510</accession>
<dbReference type="Pfam" id="PF24317">
    <property type="entry name" value="PSI_Plexin-B"/>
    <property type="match status" value="1"/>
</dbReference>
<evidence type="ECO:0000313" key="4">
    <source>
        <dbReference type="Proteomes" id="UP001352852"/>
    </source>
</evidence>
<dbReference type="Proteomes" id="UP001352852">
    <property type="component" value="Unassembled WGS sequence"/>
</dbReference>
<dbReference type="Gene3D" id="2.60.40.10">
    <property type="entry name" value="Immunoglobulins"/>
    <property type="match status" value="2"/>
</dbReference>
<feature type="non-terminal residue" evidence="3">
    <location>
        <position position="553"/>
    </location>
</feature>
<proteinExistence type="predicted"/>
<dbReference type="InterPro" id="IPR041362">
    <property type="entry name" value="TIG2_plexin"/>
</dbReference>
<evidence type="ECO:0000259" key="2">
    <source>
        <dbReference type="SMART" id="SM00429"/>
    </source>
</evidence>